<evidence type="ECO:0000313" key="2">
    <source>
        <dbReference type="Proteomes" id="UP001061991"/>
    </source>
</evidence>
<dbReference type="Proteomes" id="UP001061991">
    <property type="component" value="Plasmid p_unnamed3"/>
</dbReference>
<sequence>MPKNRRAVLIASALALGALAVSSGHVVAASADAKTGTDKKVTIRVSYAPAHLSGLYEAIATRFMENNPEIKVILDSPAADYQGLTQQILRQKITGELPDVTHEGLNQIRTLADRGIAVPLDNFVADDPTWKDVGVPDSVKSFASFQGKSYGLPFAISAPVIFYNATLIKRAGGDPNNLPTDWTGIINLANKVKTLGPENDGIYVEYTNGGWSFQMLVGSFGGRMMNEQEQKVEFNGPAGLQAMNLLQRLGKEGQPSFGRNQARQAFSAGTLAMLATTSAELHNYQRAAAGQFEVKVGPFPVSSTNDRLPAAGNGLVMLTQDREKQQAAWNYIKFAIGPVGQLIMAETTGYVPVNVAGMQDPNGLGKYFKDHPEQLVPADRLPLMTGWYTFPGDNTPQITKAIEDICYEVVTLKRAPEDAMADLTKTVEAFLPH</sequence>
<geneLocation type="plasmid" evidence="1 2">
    <name>p_unnamed3</name>
</geneLocation>
<dbReference type="EMBL" id="CP104970">
    <property type="protein sequence ID" value="UXN57509.1"/>
    <property type="molecule type" value="Genomic_DNA"/>
</dbReference>
<reference evidence="1" key="1">
    <citation type="submission" date="2022-09" db="EMBL/GenBank/DDBJ databases">
        <title>Interaction between co-microsymbionts with complementary sets of symbiotic genes in legume-rhizobium systems.</title>
        <authorList>
            <person name="Safronova V."/>
            <person name="Sazanova A."/>
            <person name="Afonin A."/>
            <person name="Chirak E."/>
        </authorList>
    </citation>
    <scope>NUCLEOTIDE SEQUENCE</scope>
    <source>
        <strain evidence="1">A18/3m</strain>
    </source>
</reference>
<evidence type="ECO:0000313" key="1">
    <source>
        <dbReference type="EMBL" id="UXN57509.1"/>
    </source>
</evidence>
<gene>
    <name evidence="1" type="ORF">N8E88_04015</name>
</gene>
<name>A0ACD4CVC1_9HYPH</name>
<keyword evidence="1" id="KW-0614">Plasmid</keyword>
<protein>
    <submittedName>
        <fullName evidence="1">ABC transporter substrate-binding protein</fullName>
    </submittedName>
</protein>
<proteinExistence type="predicted"/>
<keyword evidence="2" id="KW-1185">Reference proteome</keyword>
<organism evidence="1 2">
    <name type="scientific">Phyllobacterium zundukense</name>
    <dbReference type="NCBI Taxonomy" id="1867719"/>
    <lineage>
        <taxon>Bacteria</taxon>
        <taxon>Pseudomonadati</taxon>
        <taxon>Pseudomonadota</taxon>
        <taxon>Alphaproteobacteria</taxon>
        <taxon>Hyphomicrobiales</taxon>
        <taxon>Phyllobacteriaceae</taxon>
        <taxon>Phyllobacterium</taxon>
    </lineage>
</organism>
<accession>A0ACD4CVC1</accession>